<organism evidence="2 3">
    <name type="scientific">Allonocardiopsis opalescens</name>
    <dbReference type="NCBI Taxonomy" id="1144618"/>
    <lineage>
        <taxon>Bacteria</taxon>
        <taxon>Bacillati</taxon>
        <taxon>Actinomycetota</taxon>
        <taxon>Actinomycetes</taxon>
        <taxon>Streptosporangiales</taxon>
        <taxon>Allonocardiopsis</taxon>
    </lineage>
</organism>
<name>A0A2T0Q0W1_9ACTN</name>
<feature type="region of interest" description="Disordered" evidence="1">
    <location>
        <begin position="210"/>
        <end position="243"/>
    </location>
</feature>
<evidence type="ECO:0000313" key="3">
    <source>
        <dbReference type="Proteomes" id="UP000237846"/>
    </source>
</evidence>
<comment type="caution">
    <text evidence="2">The sequence shown here is derived from an EMBL/GenBank/DDBJ whole genome shotgun (WGS) entry which is preliminary data.</text>
</comment>
<feature type="compositionally biased region" description="Basic and acidic residues" evidence="1">
    <location>
        <begin position="216"/>
        <end position="235"/>
    </location>
</feature>
<evidence type="ECO:0000313" key="2">
    <source>
        <dbReference type="EMBL" id="PRX97406.1"/>
    </source>
</evidence>
<proteinExistence type="predicted"/>
<dbReference type="Proteomes" id="UP000237846">
    <property type="component" value="Unassembled WGS sequence"/>
</dbReference>
<keyword evidence="3" id="KW-1185">Reference proteome</keyword>
<dbReference type="EMBL" id="PVZC01000006">
    <property type="protein sequence ID" value="PRX97406.1"/>
    <property type="molecule type" value="Genomic_DNA"/>
</dbReference>
<accession>A0A2T0Q0W1</accession>
<reference evidence="2 3" key="1">
    <citation type="submission" date="2018-03" db="EMBL/GenBank/DDBJ databases">
        <title>Genomic Encyclopedia of Archaeal and Bacterial Type Strains, Phase II (KMG-II): from individual species to whole genera.</title>
        <authorList>
            <person name="Goeker M."/>
        </authorList>
    </citation>
    <scope>NUCLEOTIDE SEQUENCE [LARGE SCALE GENOMIC DNA]</scope>
    <source>
        <strain evidence="2 3">DSM 45601</strain>
    </source>
</reference>
<sequence>MPLSPELVPARLARLPHPWNLNDLAARRAAVKAWKVTQERREEAFGALEICLSYLAGHPPRPADAPDVLGDRFHDGFFGLTRRFAADFPTIQDMSFERIRQWMRDNTDLDVLFGPGVTDPPAEAVEVFGRGWLRGTVRGATRLVTEWLIDAVGRPRGHDVTTSQDGLRLKEMLKSAVPRLHEDDAADPIGAIWTLDRSGQLDYFTRLENDPALPEQTRETAKGYRESTEIEREIRNGTLSDQS</sequence>
<evidence type="ECO:0000256" key="1">
    <source>
        <dbReference type="SAM" id="MobiDB-lite"/>
    </source>
</evidence>
<dbReference type="AlphaFoldDB" id="A0A2T0Q0W1"/>
<protein>
    <submittedName>
        <fullName evidence="2">Uncharacterized protein</fullName>
    </submittedName>
</protein>
<gene>
    <name evidence="2" type="ORF">CLV72_106445</name>
</gene>